<dbReference type="PROSITE" id="PS50072">
    <property type="entry name" value="CSA_PPIASE_2"/>
    <property type="match status" value="1"/>
</dbReference>
<name>A0A9Q0JIH7_9ROSI</name>
<comment type="similarity">
    <text evidence="1 4">Belongs to the cyclophilin-type PPIase family.</text>
</comment>
<dbReference type="GO" id="GO:0003755">
    <property type="term" value="F:peptidyl-prolyl cis-trans isomerase activity"/>
    <property type="evidence" value="ECO:0007669"/>
    <property type="project" value="UniProtKB-UniRule"/>
</dbReference>
<dbReference type="InterPro" id="IPR024936">
    <property type="entry name" value="Cyclophilin-type_PPIase"/>
</dbReference>
<dbReference type="AlphaFoldDB" id="A0A9Q0JIH7"/>
<dbReference type="PRINTS" id="PR00153">
    <property type="entry name" value="CSAPPISMRASE"/>
</dbReference>
<evidence type="ECO:0000256" key="3">
    <source>
        <dbReference type="ARBA" id="ARBA00023235"/>
    </source>
</evidence>
<comment type="function">
    <text evidence="4">PPIases accelerate the folding of proteins. It catalyzes the cis-trans isomerization of proline imidic peptide bonds in oligopeptides.</text>
</comment>
<feature type="domain" description="PPIase cyclophilin-type" evidence="5">
    <location>
        <begin position="7"/>
        <end position="168"/>
    </location>
</feature>
<sequence length="170" mass="18669">MAKPRVFFEITIGGQPTGRITIELDAGLFPKTAENFRALCTGEKGHGMSGQRLHFKGSKFFLVKPKFYCCGGDIVENDGSCGESIYGGDFESEKFNKFSARGDLAMCYIDGLYSSQFFITFVRTHWMDGDFSVFGKVVEGLRVLDAIEEAAGKDGLLEKEVLVADCGEIS</sequence>
<dbReference type="Pfam" id="PF00160">
    <property type="entry name" value="Pro_isomerase"/>
    <property type="match status" value="1"/>
</dbReference>
<dbReference type="GO" id="GO:0006457">
    <property type="term" value="P:protein folding"/>
    <property type="evidence" value="ECO:0007669"/>
    <property type="project" value="TreeGrafter"/>
</dbReference>
<dbReference type="GO" id="GO:0005737">
    <property type="term" value="C:cytoplasm"/>
    <property type="evidence" value="ECO:0007669"/>
    <property type="project" value="TreeGrafter"/>
</dbReference>
<comment type="caution">
    <text evidence="6">The sequence shown here is derived from an EMBL/GenBank/DDBJ whole genome shotgun (WGS) entry which is preliminary data.</text>
</comment>
<dbReference type="InterPro" id="IPR029000">
    <property type="entry name" value="Cyclophilin-like_dom_sf"/>
</dbReference>
<reference evidence="6" key="2">
    <citation type="journal article" date="2023" name="Plants (Basel)">
        <title>Annotation of the Turnera subulata (Passifloraceae) Draft Genome Reveals the S-Locus Evolved after the Divergence of Turneroideae from Passifloroideae in a Stepwise Manner.</title>
        <authorList>
            <person name="Henning P.M."/>
            <person name="Roalson E.H."/>
            <person name="Mir W."/>
            <person name="McCubbin A.G."/>
            <person name="Shore J.S."/>
        </authorList>
    </citation>
    <scope>NUCLEOTIDE SEQUENCE</scope>
    <source>
        <strain evidence="6">F60SS</strain>
    </source>
</reference>
<keyword evidence="7" id="KW-1185">Reference proteome</keyword>
<dbReference type="PIRSF" id="PIRSF001467">
    <property type="entry name" value="Peptidylpro_ismrse"/>
    <property type="match status" value="1"/>
</dbReference>
<proteinExistence type="inferred from homology"/>
<keyword evidence="2 4" id="KW-0697">Rotamase</keyword>
<evidence type="ECO:0000256" key="2">
    <source>
        <dbReference type="ARBA" id="ARBA00023110"/>
    </source>
</evidence>
<dbReference type="PANTHER" id="PTHR11071:SF570">
    <property type="entry name" value="PEPTIDYL-PROLYL CIS-TRANS ISOMERASE"/>
    <property type="match status" value="1"/>
</dbReference>
<organism evidence="6 7">
    <name type="scientific">Turnera subulata</name>
    <dbReference type="NCBI Taxonomy" id="218843"/>
    <lineage>
        <taxon>Eukaryota</taxon>
        <taxon>Viridiplantae</taxon>
        <taxon>Streptophyta</taxon>
        <taxon>Embryophyta</taxon>
        <taxon>Tracheophyta</taxon>
        <taxon>Spermatophyta</taxon>
        <taxon>Magnoliopsida</taxon>
        <taxon>eudicotyledons</taxon>
        <taxon>Gunneridae</taxon>
        <taxon>Pentapetalae</taxon>
        <taxon>rosids</taxon>
        <taxon>fabids</taxon>
        <taxon>Malpighiales</taxon>
        <taxon>Passifloraceae</taxon>
        <taxon>Turnera</taxon>
    </lineage>
</organism>
<accession>A0A9Q0JIH7</accession>
<dbReference type="Gene3D" id="2.40.100.10">
    <property type="entry name" value="Cyclophilin-like"/>
    <property type="match status" value="1"/>
</dbReference>
<evidence type="ECO:0000259" key="5">
    <source>
        <dbReference type="PROSITE" id="PS50072"/>
    </source>
</evidence>
<gene>
    <name evidence="6" type="ORF">Tsubulata_027216</name>
</gene>
<dbReference type="PANTHER" id="PTHR11071">
    <property type="entry name" value="PEPTIDYL-PROLYL CIS-TRANS ISOMERASE"/>
    <property type="match status" value="1"/>
</dbReference>
<dbReference type="EC" id="5.2.1.8" evidence="4"/>
<dbReference type="Proteomes" id="UP001141552">
    <property type="component" value="Unassembled WGS sequence"/>
</dbReference>
<evidence type="ECO:0000313" key="7">
    <source>
        <dbReference type="Proteomes" id="UP001141552"/>
    </source>
</evidence>
<reference evidence="6" key="1">
    <citation type="submission" date="2022-02" db="EMBL/GenBank/DDBJ databases">
        <authorList>
            <person name="Henning P.M."/>
            <person name="McCubbin A.G."/>
            <person name="Shore J.S."/>
        </authorList>
    </citation>
    <scope>NUCLEOTIDE SEQUENCE</scope>
    <source>
        <strain evidence="6">F60SS</strain>
        <tissue evidence="6">Leaves</tissue>
    </source>
</reference>
<dbReference type="InterPro" id="IPR002130">
    <property type="entry name" value="Cyclophilin-type_PPIase_dom"/>
</dbReference>
<keyword evidence="3 4" id="KW-0413">Isomerase</keyword>
<dbReference type="EMBL" id="JAKUCV010002502">
    <property type="protein sequence ID" value="KAJ4842372.1"/>
    <property type="molecule type" value="Genomic_DNA"/>
</dbReference>
<protein>
    <recommendedName>
        <fullName evidence="4">Peptidyl-prolyl cis-trans isomerase</fullName>
        <shortName evidence="4">PPIase</shortName>
        <ecNumber evidence="4">5.2.1.8</ecNumber>
    </recommendedName>
</protein>
<evidence type="ECO:0000256" key="1">
    <source>
        <dbReference type="ARBA" id="ARBA00007365"/>
    </source>
</evidence>
<evidence type="ECO:0000256" key="4">
    <source>
        <dbReference type="RuleBase" id="RU363019"/>
    </source>
</evidence>
<evidence type="ECO:0000313" key="6">
    <source>
        <dbReference type="EMBL" id="KAJ4842372.1"/>
    </source>
</evidence>
<dbReference type="OrthoDB" id="1917401at2759"/>
<comment type="catalytic activity">
    <reaction evidence="4">
        <text>[protein]-peptidylproline (omega=180) = [protein]-peptidylproline (omega=0)</text>
        <dbReference type="Rhea" id="RHEA:16237"/>
        <dbReference type="Rhea" id="RHEA-COMP:10747"/>
        <dbReference type="Rhea" id="RHEA-COMP:10748"/>
        <dbReference type="ChEBI" id="CHEBI:83833"/>
        <dbReference type="ChEBI" id="CHEBI:83834"/>
        <dbReference type="EC" id="5.2.1.8"/>
    </reaction>
</comment>
<dbReference type="SUPFAM" id="SSF50891">
    <property type="entry name" value="Cyclophilin-like"/>
    <property type="match status" value="1"/>
</dbReference>
<dbReference type="GO" id="GO:0016018">
    <property type="term" value="F:cyclosporin A binding"/>
    <property type="evidence" value="ECO:0007669"/>
    <property type="project" value="TreeGrafter"/>
</dbReference>